<dbReference type="Proteomes" id="UP001364695">
    <property type="component" value="Unassembled WGS sequence"/>
</dbReference>
<organism evidence="1 2">
    <name type="scientific">Amphibiibacter pelophylacis</name>
    <dbReference type="NCBI Taxonomy" id="1799477"/>
    <lineage>
        <taxon>Bacteria</taxon>
        <taxon>Pseudomonadati</taxon>
        <taxon>Pseudomonadota</taxon>
        <taxon>Betaproteobacteria</taxon>
        <taxon>Burkholderiales</taxon>
        <taxon>Sphaerotilaceae</taxon>
        <taxon>Amphibiibacter</taxon>
    </lineage>
</organism>
<name>A0ACC6P3P5_9BURK</name>
<sequence>MTAPDSSLTLKRRTLSLLGGVGALGFVGLQGLPVLARAQSASESAPLSLADLRWLNRVSGGVTEDSVADLARLGRSAWLAAQLAPPKDDADTVSDEASIADWMQRRQEARAATRAAQPGDAEATARAAALQKADRDEVRDRLVQARTTIFREAVLSPQVLREQMLWFWLNHFSVFAGKDDIGAMAGDYARTLRPLALGSFRDLLRATVLHPAMQAYLDNTSNRAGKINENYARELMELHTLGLNQGYTQQDVQEMARVLTGLELAPGGQGPQLKGKLATQRGAEVFVTNALAYNPARHDYGSKTLLGITLPGEGWPEFETIITRLASSPATATHLSRQLYSYFVADDAARAPKALIERLSRTYLESQGDIASVLRVLLTAPELDAALGQRLRSPWQYSVALVRTLAQTLPVDRRSAWVDEAWRVPAELNEELFGHRTPEGYPLDSREWLTPVQMAMRVRIAQRLAARAAAIAKAAGAVPTPLAQLAVSPLLSPATRATLAAQDKPVTATALLLSSPEFMRQ</sequence>
<gene>
    <name evidence="1" type="ORF">RV045_10225</name>
</gene>
<keyword evidence="2" id="KW-1185">Reference proteome</keyword>
<dbReference type="EMBL" id="JAWDIE010000015">
    <property type="protein sequence ID" value="MEJ7138797.1"/>
    <property type="molecule type" value="Genomic_DNA"/>
</dbReference>
<protein>
    <submittedName>
        <fullName evidence="1">DUF1800 domain-containing protein</fullName>
    </submittedName>
</protein>
<comment type="caution">
    <text evidence="1">The sequence shown here is derived from an EMBL/GenBank/DDBJ whole genome shotgun (WGS) entry which is preliminary data.</text>
</comment>
<evidence type="ECO:0000313" key="1">
    <source>
        <dbReference type="EMBL" id="MEJ7138797.1"/>
    </source>
</evidence>
<proteinExistence type="predicted"/>
<evidence type="ECO:0000313" key="2">
    <source>
        <dbReference type="Proteomes" id="UP001364695"/>
    </source>
</evidence>
<reference evidence="1" key="1">
    <citation type="submission" date="2023-10" db="EMBL/GenBank/DDBJ databases">
        <title>Amphibacter perezi, gen. nov., sp. nov. a novel taxa of the family Comamonadaceae, class Betaproteobacteria isolated from the skin microbiota of Pelophylax perezi from different populations.</title>
        <authorList>
            <person name="Costa S."/>
            <person name="Proenca D.N."/>
            <person name="Lopes I."/>
            <person name="Morais P.V."/>
        </authorList>
    </citation>
    <scope>NUCLEOTIDE SEQUENCE</scope>
    <source>
        <strain evidence="1">SL12-8</strain>
    </source>
</reference>
<accession>A0ACC6P3P5</accession>